<reference evidence="2" key="1">
    <citation type="submission" date="2023-05" db="EMBL/GenBank/DDBJ databases">
        <title>Genome and transcriptome analyses reveal genes involved in the formation of fine ridges on petal epidermal cells in Hibiscus trionum.</title>
        <authorList>
            <person name="Koshimizu S."/>
            <person name="Masuda S."/>
            <person name="Ishii T."/>
            <person name="Shirasu K."/>
            <person name="Hoshino A."/>
            <person name="Arita M."/>
        </authorList>
    </citation>
    <scope>NUCLEOTIDE SEQUENCE</scope>
    <source>
        <strain evidence="2">Hamamatsu line</strain>
    </source>
</reference>
<keyword evidence="1" id="KW-0812">Transmembrane</keyword>
<keyword evidence="3" id="KW-1185">Reference proteome</keyword>
<evidence type="ECO:0000256" key="1">
    <source>
        <dbReference type="SAM" id="Phobius"/>
    </source>
</evidence>
<organism evidence="2 3">
    <name type="scientific">Hibiscus trionum</name>
    <name type="common">Flower of an hour</name>
    <dbReference type="NCBI Taxonomy" id="183268"/>
    <lineage>
        <taxon>Eukaryota</taxon>
        <taxon>Viridiplantae</taxon>
        <taxon>Streptophyta</taxon>
        <taxon>Embryophyta</taxon>
        <taxon>Tracheophyta</taxon>
        <taxon>Spermatophyta</taxon>
        <taxon>Magnoliopsida</taxon>
        <taxon>eudicotyledons</taxon>
        <taxon>Gunneridae</taxon>
        <taxon>Pentapetalae</taxon>
        <taxon>rosids</taxon>
        <taxon>malvids</taxon>
        <taxon>Malvales</taxon>
        <taxon>Malvaceae</taxon>
        <taxon>Malvoideae</taxon>
        <taxon>Hibiscus</taxon>
    </lineage>
</organism>
<gene>
    <name evidence="2" type="ORF">HRI_000634900</name>
</gene>
<dbReference type="EMBL" id="BSYR01000006">
    <property type="protein sequence ID" value="GMI69656.1"/>
    <property type="molecule type" value="Genomic_DNA"/>
</dbReference>
<dbReference type="AlphaFoldDB" id="A0A9W7H479"/>
<name>A0A9W7H479_HIBTR</name>
<feature type="transmembrane region" description="Helical" evidence="1">
    <location>
        <begin position="35"/>
        <end position="58"/>
    </location>
</feature>
<dbReference type="Proteomes" id="UP001165190">
    <property type="component" value="Unassembled WGS sequence"/>
</dbReference>
<comment type="caution">
    <text evidence="2">The sequence shown here is derived from an EMBL/GenBank/DDBJ whole genome shotgun (WGS) entry which is preliminary data.</text>
</comment>
<keyword evidence="1" id="KW-1133">Transmembrane helix</keyword>
<evidence type="ECO:0000313" key="2">
    <source>
        <dbReference type="EMBL" id="GMI69656.1"/>
    </source>
</evidence>
<proteinExistence type="predicted"/>
<evidence type="ECO:0000313" key="3">
    <source>
        <dbReference type="Proteomes" id="UP001165190"/>
    </source>
</evidence>
<feature type="transmembrane region" description="Helical" evidence="1">
    <location>
        <begin position="90"/>
        <end position="109"/>
    </location>
</feature>
<keyword evidence="1" id="KW-0472">Membrane</keyword>
<accession>A0A9W7H479</accession>
<sequence>MLQYGSLEGAELALGRNLTVAEKLWYAYSAQKSDYVLYIHSCLFLFLVFSLVPLPWVLVELHRFDAMKKFKVQPRIRKSFPELLKCYKDVIVKFVLVVAPLILVSFPVLKVRLRK</sequence>
<dbReference type="OrthoDB" id="972588at2759"/>
<protein>
    <submittedName>
        <fullName evidence="2">Sterol-4alpha-methyl oxidase 1-1</fullName>
    </submittedName>
</protein>